<gene>
    <name evidence="1" type="ORF">IF1G_08630</name>
</gene>
<comment type="caution">
    <text evidence="1">The sequence shown here is derived from an EMBL/GenBank/DDBJ whole genome shotgun (WGS) entry which is preliminary data.</text>
</comment>
<name>A0A545UTB8_9HYPO</name>
<proteinExistence type="predicted"/>
<keyword evidence="2" id="KW-1185">Reference proteome</keyword>
<evidence type="ECO:0000313" key="1">
    <source>
        <dbReference type="EMBL" id="TQV92706.1"/>
    </source>
</evidence>
<dbReference type="EMBL" id="SPUK01000014">
    <property type="protein sequence ID" value="TQV92706.1"/>
    <property type="molecule type" value="Genomic_DNA"/>
</dbReference>
<organism evidence="1 2">
    <name type="scientific">Cordyceps javanica</name>
    <dbReference type="NCBI Taxonomy" id="43265"/>
    <lineage>
        <taxon>Eukaryota</taxon>
        <taxon>Fungi</taxon>
        <taxon>Dikarya</taxon>
        <taxon>Ascomycota</taxon>
        <taxon>Pezizomycotina</taxon>
        <taxon>Sordariomycetes</taxon>
        <taxon>Hypocreomycetidae</taxon>
        <taxon>Hypocreales</taxon>
        <taxon>Cordycipitaceae</taxon>
        <taxon>Cordyceps</taxon>
    </lineage>
</organism>
<dbReference type="Proteomes" id="UP000315783">
    <property type="component" value="Unassembled WGS sequence"/>
</dbReference>
<protein>
    <submittedName>
        <fullName evidence="1">Uncharacterized protein</fullName>
    </submittedName>
</protein>
<evidence type="ECO:0000313" key="2">
    <source>
        <dbReference type="Proteomes" id="UP000315783"/>
    </source>
</evidence>
<sequence length="55" mass="6357">MFSELEMRKNVTVYLLPLFNLVPSTWVHNSANLCSSQCTFESATHSQKTRKSEHK</sequence>
<dbReference type="AlphaFoldDB" id="A0A545UTB8"/>
<reference evidence="1 2" key="1">
    <citation type="journal article" date="2019" name="Appl. Microbiol. Biotechnol.">
        <title>Genome sequence of Isaria javanica and comparative genome analysis insights into family S53 peptidase evolution in fungal entomopathogens.</title>
        <authorList>
            <person name="Lin R."/>
            <person name="Zhang X."/>
            <person name="Xin B."/>
            <person name="Zou M."/>
            <person name="Gao Y."/>
            <person name="Qin F."/>
            <person name="Hu Q."/>
            <person name="Xie B."/>
            <person name="Cheng X."/>
        </authorList>
    </citation>
    <scope>NUCLEOTIDE SEQUENCE [LARGE SCALE GENOMIC DNA]</scope>
    <source>
        <strain evidence="1 2">IJ1G</strain>
    </source>
</reference>
<accession>A0A545UTB8</accession>